<feature type="domain" description="Carbohydrate-binding" evidence="1">
    <location>
        <begin position="52"/>
        <end position="229"/>
    </location>
</feature>
<dbReference type="CDD" id="cd09620">
    <property type="entry name" value="CBM9_like_3"/>
    <property type="match status" value="1"/>
</dbReference>
<accession>A0ABN6M3J3</accession>
<keyword evidence="3" id="KW-1185">Reference proteome</keyword>
<name>A0ABN6M3J3_9BACT</name>
<organism evidence="2 3">
    <name type="scientific">Desulfofustis limnaeus</name>
    <dbReference type="NCBI Taxonomy" id="2740163"/>
    <lineage>
        <taxon>Bacteria</taxon>
        <taxon>Pseudomonadati</taxon>
        <taxon>Thermodesulfobacteriota</taxon>
        <taxon>Desulfobulbia</taxon>
        <taxon>Desulfobulbales</taxon>
        <taxon>Desulfocapsaceae</taxon>
        <taxon>Desulfofustis</taxon>
    </lineage>
</organism>
<gene>
    <name evidence="2" type="ORF">DPPLL_18480</name>
</gene>
<dbReference type="Pfam" id="PF16011">
    <property type="entry name" value="CBM9_2"/>
    <property type="match status" value="1"/>
</dbReference>
<dbReference type="Gene3D" id="2.60.40.1190">
    <property type="match status" value="1"/>
</dbReference>
<protein>
    <recommendedName>
        <fullName evidence="1">Carbohydrate-binding domain-containing protein</fullName>
    </recommendedName>
</protein>
<proteinExistence type="predicted"/>
<dbReference type="Proteomes" id="UP000830055">
    <property type="component" value="Chromosome"/>
</dbReference>
<evidence type="ECO:0000259" key="1">
    <source>
        <dbReference type="Pfam" id="PF16011"/>
    </source>
</evidence>
<dbReference type="InterPro" id="IPR010502">
    <property type="entry name" value="Carb-bd_dom_fam9"/>
</dbReference>
<reference evidence="2 3" key="1">
    <citation type="submission" date="2022-01" db="EMBL/GenBank/DDBJ databases">
        <title>Desulfofustis limnae sp. nov., a novel mesophilic sulfate-reducing bacterium isolated from marsh soil.</title>
        <authorList>
            <person name="Watanabe M."/>
            <person name="Takahashi A."/>
            <person name="Kojima H."/>
            <person name="Fukui M."/>
        </authorList>
    </citation>
    <scope>NUCLEOTIDE SEQUENCE [LARGE SCALE GENOMIC DNA]</scope>
    <source>
        <strain evidence="2 3">PPLL</strain>
    </source>
</reference>
<evidence type="ECO:0000313" key="2">
    <source>
        <dbReference type="EMBL" id="BDD87483.1"/>
    </source>
</evidence>
<dbReference type="SUPFAM" id="SSF49344">
    <property type="entry name" value="CBD9-like"/>
    <property type="match status" value="1"/>
</dbReference>
<sequence length="230" mass="27138">MQSAVERTVWRKSYSVCRLELSAEPDWRWDSPTWRDVPAEVLDHYMGPRPIHFPRTEFKIGYDDRSVHLLFRVEDRFVRATAARHQERVCGDSCVEFFFVPGPDSDAGYFNLEINCGGTVLFHHNREERRGTRVIERRRCESLVRMHSLPGQVEPELTEPVTWQVACTIPYDLLAEYVAMRPPQPRDIWRANVYKCADDTSHPHWLTWSEVVAPRPDFHRVRFFGFLCFL</sequence>
<dbReference type="EMBL" id="AP025516">
    <property type="protein sequence ID" value="BDD87483.1"/>
    <property type="molecule type" value="Genomic_DNA"/>
</dbReference>
<evidence type="ECO:0000313" key="3">
    <source>
        <dbReference type="Proteomes" id="UP000830055"/>
    </source>
</evidence>
<dbReference type="RefSeq" id="WP_284154508.1">
    <property type="nucleotide sequence ID" value="NZ_AP025516.1"/>
</dbReference>